<comment type="caution">
    <text evidence="2">The sequence shown here is derived from an EMBL/GenBank/DDBJ whole genome shotgun (WGS) entry which is preliminary data.</text>
</comment>
<feature type="region of interest" description="Disordered" evidence="1">
    <location>
        <begin position="226"/>
        <end position="340"/>
    </location>
</feature>
<name>A0A0M0K6G5_9EUKA</name>
<reference evidence="3" key="1">
    <citation type="journal article" date="2015" name="PLoS Genet.">
        <title>Genome Sequence and Transcriptome Analyses of Chrysochromulina tobin: Metabolic Tools for Enhanced Algal Fitness in the Prominent Order Prymnesiales (Haptophyceae).</title>
        <authorList>
            <person name="Hovde B.T."/>
            <person name="Deodato C.R."/>
            <person name="Hunsperger H.M."/>
            <person name="Ryken S.A."/>
            <person name="Yost W."/>
            <person name="Jha R.K."/>
            <person name="Patterson J."/>
            <person name="Monnat R.J. Jr."/>
            <person name="Barlow S.B."/>
            <person name="Starkenburg S.R."/>
            <person name="Cattolico R.A."/>
        </authorList>
    </citation>
    <scope>NUCLEOTIDE SEQUENCE</scope>
    <source>
        <strain evidence="3">CCMP291</strain>
    </source>
</reference>
<dbReference type="PROSITE" id="PS00296">
    <property type="entry name" value="CHAPERONINS_CPN60"/>
    <property type="match status" value="1"/>
</dbReference>
<evidence type="ECO:0000313" key="2">
    <source>
        <dbReference type="EMBL" id="KOO34415.1"/>
    </source>
</evidence>
<dbReference type="InterPro" id="IPR018370">
    <property type="entry name" value="Chaperonin_Cpn60_CS"/>
</dbReference>
<dbReference type="GO" id="GO:0005524">
    <property type="term" value="F:ATP binding"/>
    <property type="evidence" value="ECO:0007669"/>
    <property type="project" value="InterPro"/>
</dbReference>
<gene>
    <name evidence="2" type="ORF">Ctob_013425</name>
</gene>
<keyword evidence="3" id="KW-1185">Reference proteome</keyword>
<feature type="compositionally biased region" description="Basic residues" evidence="1">
    <location>
        <begin position="242"/>
        <end position="270"/>
    </location>
</feature>
<evidence type="ECO:0000256" key="1">
    <source>
        <dbReference type="SAM" id="MobiDB-lite"/>
    </source>
</evidence>
<dbReference type="Proteomes" id="UP000037460">
    <property type="component" value="Unassembled WGS sequence"/>
</dbReference>
<dbReference type="AlphaFoldDB" id="A0A0M0K6G5"/>
<dbReference type="GO" id="GO:0006457">
    <property type="term" value="P:protein folding"/>
    <property type="evidence" value="ECO:0007669"/>
    <property type="project" value="InterPro"/>
</dbReference>
<dbReference type="EMBL" id="JWZX01001229">
    <property type="protein sequence ID" value="KOO34415.1"/>
    <property type="molecule type" value="Genomic_DNA"/>
</dbReference>
<accession>A0A0M0K6G5</accession>
<organism evidence="2 3">
    <name type="scientific">Chrysochromulina tobinii</name>
    <dbReference type="NCBI Taxonomy" id="1460289"/>
    <lineage>
        <taxon>Eukaryota</taxon>
        <taxon>Haptista</taxon>
        <taxon>Haptophyta</taxon>
        <taxon>Prymnesiophyceae</taxon>
        <taxon>Prymnesiales</taxon>
        <taxon>Chrysochromulinaceae</taxon>
        <taxon>Chrysochromulina</taxon>
    </lineage>
</organism>
<proteinExistence type="predicted"/>
<evidence type="ECO:0000313" key="3">
    <source>
        <dbReference type="Proteomes" id="UP000037460"/>
    </source>
</evidence>
<sequence length="368" mass="37948">MASEADVPDGGVEALLAMSALVNAAIKVRNPGKARESGRGLPRVSVKEGRAGASGKLPKGVAPASKRAPTSAPTAQRTASAGAELGSGAALARIGSISGDRGGGRAEAELSFEPMHLELTNVKPQWLMVQLTQNTVQGARRRVKSLPDAWLGVHLANRPTACIGDAERCCPIPKLSPGGQLCIRQADLAGLADGLYQFALYSRHLCVASTLAIRFRQNRFTDEIYEPNCEPADDEEPTTEGKRRRGAGGAKRQRVSSRSARRAKGAKVRRAAGTLASGRGLGAEEVDEPEDEGHAAASSGGAPEDDEAEGEVDEEAGGHADAEMEAEAADGDELAAAEEGAVMGGGLAAQSDEDGVLGAVLGAVMDED</sequence>
<protein>
    <submittedName>
        <fullName evidence="2">Uncharacterized protein</fullName>
    </submittedName>
</protein>
<feature type="compositionally biased region" description="Acidic residues" evidence="1">
    <location>
        <begin position="303"/>
        <end position="315"/>
    </location>
</feature>
<feature type="compositionally biased region" description="Acidic residues" evidence="1">
    <location>
        <begin position="323"/>
        <end position="336"/>
    </location>
</feature>
<feature type="region of interest" description="Disordered" evidence="1">
    <location>
        <begin position="31"/>
        <end position="83"/>
    </location>
</feature>